<feature type="compositionally biased region" description="Basic and acidic residues" evidence="1">
    <location>
        <begin position="52"/>
        <end position="63"/>
    </location>
</feature>
<feature type="compositionally biased region" description="Polar residues" evidence="1">
    <location>
        <begin position="292"/>
        <end position="303"/>
    </location>
</feature>
<reference evidence="2 3" key="1">
    <citation type="journal article" date="2018" name="PLoS ONE">
        <title>The draft genome of Kipferlia bialata reveals reductive genome evolution in fornicate parasites.</title>
        <authorList>
            <person name="Tanifuji G."/>
            <person name="Takabayashi S."/>
            <person name="Kume K."/>
            <person name="Takagi M."/>
            <person name="Nakayama T."/>
            <person name="Kamikawa R."/>
            <person name="Inagaki Y."/>
            <person name="Hashimoto T."/>
        </authorList>
    </citation>
    <scope>NUCLEOTIDE SEQUENCE [LARGE SCALE GENOMIC DNA]</scope>
    <source>
        <strain evidence="2">NY0173</strain>
    </source>
</reference>
<name>A0A9K3GF70_9EUKA</name>
<sequence length="4938" mass="539858">MGSSAQAAMSRIQERWSQGGPVFRQDKTAETHAPSSLLFQGLGEGQQGLRLSEVERGRERGRESPGLGLMSLSPPLHNRPLPDIRGKTSPLLQDLPSPLLHTRTSPSASLADLSSMSTIRGRRGAGMKGRSFSVLAGIPDMRGGGMSADLRPGATRRERGRDRGAKLKLRVPKVFSKDGERERERGGMGQREGRPVDWGSQSISTLTGPGQDQSGMEGDDTNGKGKGTIRDTLNATLEMLADVHTSSTPTVPLASLPPISPTPPLHSTQSMTHSSSASLSPPPAPKAHPSQRQIRQKSVSHSISDVYGPVDEGCSLTEFMERNAAFLHTSAASVGGGVEGVGYCTLDGGLTEHWVACRVVGRGPEGTVSVVVGERTHQIHPSCIVNTVHSGPDTISLEEVLELDSLTCLAVVTPGSALEQERVRLSTQRLAGQEMPRGVAILGVSEQEIWGMGDQRTCGLTDRGIATGGLVSVEEQCRADAYQERYRLVVQRVLAMSHGVADPSSLSEQEREEMLGSDVLQQIKGACLAASPAERRRPTNSCRDALEYRIGIEEVTARAEWLQDNLMYLDVDIGPRIREFQATLSDVCSLFLTITPQSAIMNPDALSDVFKTARSELSQGFHVLTTPLPHIECAMEERPLLDSLETNAYFAAQIRDILDEVVRGGIQECFSLALSQDIERKVDAEVSSRKRNQMQNLLSGGKRRVLGKIQDMSIDTDMVRREVMAGLKDKAKSLLRMLDTMAAAALGTTGILYSEPWRQMLKAMSPSHYITPPCLNVDNRATGDGDTNAAKLGQDDVMGEMGSDPSKAAQDIWPYLQGNHAVGITTADGTSVRVSCGPYPKYPVYMQNISARLTDPDGDGHTRWVVDGGLSDREHLALRRDGLRGLMQSFSQWRGTLHPYLHRATDTPIVTNCLPDYISLLGSAYRSVFPHSLRVHTTLRNTMEARLNVPKRLSPETIRAITGLGSYTEIVSAFQQRPDSTVLEMPPGDIKSYLDTSLFLLEKEMLSEFQEFIFSLPNSAFYGGACTHPSTVKPVLQRVLDQAIAESKVQHVTILSSAVQCVLWKARQLDKALSMGIYSPEASVHASSLVNSVTETVPQWQECVGILEAYCDMLLTDGCFVSCDTHCDMSRITGFVRGLNASVKALEKNRLICHRNLCAQLSGIGTWMSTLASTIQHRCKCLTHLSYECLGLLCQSDRDGVMCIRDQDDPRVFEFLFNDFAFPSEDHCDSLIQRVEGLLDHVPPGDSQNVIMTDAGLLLAFQAYTGLPIVRPLPCDPNSTNLDKTSRAIATAVASVPCAGTDSPQADRLPRNCEYQYKRPSEKCDLSIESVLFELTHLLEAGRRGAALVAKWAVDLNRPEVTVSPGLDWVPGNPYLLHRANVLLNKASAMEVLLSNVPVADQVAASLLDTIADMGGCIAAMREQSRKKAAITLASLNKSRGDAVLKAPPNRSFAQAVKRKQLELNPTVQLVSLLKCPNLQRRHLDSFESETGLPLLRLSEMTPSDLVSAGALDMMVDIQTMVDGANEEAQVEARLDACEHAMGSWSSEVSIERDIDSGSQHGATDAGFPLPPHFFETLRSVALYVQRDVGSTFAASITARARSVENTMLWALHAGSLIRHVQHYMAVSEVLSLGVAPPAYSGPYLAAASKWYSLRKGVQRASRNMLLDVIVDTNFSESLHSIIAGLAPVVQLMMRRPIAVSCHEASVLISGDTSLRGLRTVPNKATYMQAPAVRPLPLSVTSRCEEGEMWVAYAPRAMYNHDGYVVARAGAGTPREGDQVNVGESGESWVITAITSQTRHPNLSEVLRLKTAVPLPPVRCFIPRDTRQAIRDAVRDQCDVAIRDLNEGQMHNFWNLRNYHCQYVALSEWIHDTLRKATVSPNPTAELNHSKNRILAQVALPEQEGGHRIGNTYLSTRVVPEWLDNVMSKITEGCLTHVSVLNVPCVARSLYKEKAPLCVSSLGVHHRQVVHDWLGVTVPPTVVQKSGGEDVVSSQLNDDDSGAQLTALLATGITIGVCNSRGSVMKSTMRYFISVAMLLGMSPFFLAISEFEDPCEMGCTLSNLLLDGHLVYLVGLEDAPLRHVQIFEDIATTLQAGGEFPYASGPKTPQSETSDTDLCVVRSPLGKAAHPSEHTVGALMVWLPVLETGPFAVPQGLPRNSAIRYVDVRPAAERLRFIPKSAGKPCLALRSSFAHSNPRLFLDPQDLGVAMAIRNRGRHSPNCTEVDEMETGDTPEAAVYKYLSMSFLPDDREGLLSAVSAAFGSSVDGERETEDPQYMEPVGVLSGEGAYAASWLRTLLEAPCRTVWIQSPCISSALAIVQHAAEKSQSTFSYRRSIDEAESNVEKTRDWHVVDMSFDPTGLQLGHVGEGEAADLTMLIRGGRTPRRIFISPALPAHSFFRVHVLRVNLDMVCVPAAMRHSVLSHTGVRPDITNSSDPVSYFFGAVSRFWEMLDVNLSSLEGSFAQAVMWWLLSEQGAVTLRPHPVNIDISGASDGRILVDQIHRDPSLFSLPNVGPVLDIVPSVPYFSSFGSSSTLGHSVSLFMSAFAVVYTTYTFLTAFEADYGGEYQLMVDVTTQEHALDKLRVTHPEFSALTAPTLIDCCPSLDPEAFVPLRYNPAISQLETYTLRDPVELEDFYMTHPRWTMPPVLTSTNRAFAHSMAACMLFGVPGIINSTRTVGKSWAVAAASNLLPSFFRTIGHVALSGVADGLSNHITRAADGSLVPLFSHGLAVLLEEDSATAKELLAPSTFRQLVSRRVQVTDTASTADIYSIRERPVPILPVEQDDGLSSAVTTVRLEGLSMMAETHIDLSRVETDPSCQLLPSYAIVFNGDQLIDYNLVEGLFSQFPIHPDHPAEFRPVLLKSLMAVCDTMDLSPLRLLESIKRMGLVATKQDPSMYYVTPTTIFVATLRIVDRSLPLKTLVALNRILKDQIAEGGFGHVTNERSAILQASVSPTDKRAWSDILTALHSGTGAPPPRTFYFVNDCFAPLLHSMYPLQDILSELHVEHPDIVPTVLKMAVQQECWMAVNNSVARTLDDVGMSSGLKALRVPTLTMSLLDKDVMDVYRTAQLLFKMLAFNTSLSHVVTPGFTRLARENTTLAKKREAFINVEENRHMPDGSPSLRGAVSLDESTVSGVSDSSASFFGSQHERYLPRMVVDIDLVFRGIPVAESHESNLQHIIWTSMGLPGQEARIAAFIRLAIVLSCGLPAGLALPLSDTQNGIEVDCNVSPYKIFPGGDVNSQIHGKYPSERTLFSRVLLHIPGDQIPHSPLLRQCLVAFNKGLVPPVFSRAALGQMYLSLAEKYSLPQPDACTLVMKMAQHLAVVVTSGKPPEERLSFNLNMGFPTRTANLLKATPSMYRYLDRRFNNNRDGMDVIRMFMEKLAGMFGALCNLDARNRVEFNKYVAFGLSAKNRYMERARAERAEISSFLAELERHESFIDETDSTTMRYLHDLKQGVALLTPRSETDPSEHRLLINRGANFATLFMYTEQFWLNAATEPEFQDLRGVVENLCGIEDMGSVQLSTSLFVTAMANRFYFMYPPAKSPKPFLWLYAGALPAVDTALLSCVRACYATVHYPTCIPFLDKESGPQVASCLLMWREGLLDMLKASNTEADNAKVMAMARKRCNIVVLPMDLPGHLFFPMACKAINAGAHIILSGREVVSAGAQEFLTLIVRFFYARNTRPGQILLFQDGAHKCRLRQPVHKMWLHVCMDPAAYSPSCTLMDCRAVQPTLTLEILNVLQQVARASDTGPFQQAALAEEAPDILRGRFWGDLRTIMGQLVTTAPSLTSSSAIIRSTSHMLGLSKDVNQSHHSLAALWAKPGIDYGLTRGVNMISAHMARFPSPMMRNTGRLSNQLALLTSVIAEHVSLKGFASLNTTTMRRLYIQSCNALIASTAEPNALYDLPQQQLLVLIINTAQLVFTEELDTATVSAIVYALGGQFSRMASLADPAEVDRIYEIALSSRASPLCMYPVLSKAFRRLAVLEALAPMYSGLMESVVSTDAAFADAILLATDLDGGLSLLSSLLGNHSRREAILGGRKVKKQLRLPDCLGTSFSDRTLQLHLGAMCCLCHSSALIAAGAWCRALSTDEGTRAAQRRKARVDKQMVNTAVALKIPLAQVEIQALVTGLVESTQTIAVALINQELTASTEQHLVQSLQQCGMQPCYGLHHNMSPKRVAIVQWNSLRLLDVSDPILHQPMKMIVVVTRRVRTDLSGNKRLLDLLIRRAVVSTCVRCEQSPIRAAYDMIPPVTLQALSSTPHFLSTPTVSVPVFVSPAFSTKMRRVLSGMVLSCGQRQFHVTANHASPLEAQIGVGLCIRQIGTLSRFLVAYGQDASHLYDVPLLSRDTKAAGFVSVRNPALAQIPSTPGRTASARSVSSTISSCASRDLGGLSVNTPRAMGTRISTQEGIPLVGQESAERGLLEICCTRTPTNFYGAFTWQDRFTSGVPRPLAQFITRRYLRQMTDTVCFSGYVCHLLPVQLEFPGLCRHCANGQGSEWMGVDALRGQDNACLSQRTGITGMTNKTGMTAKTSASRRSARSRVSVPTSARSVVSNTPSDGGTVQKRGVVKHASQKPAIGLSNALEHVTEYGEFRIALYYPSAQALQMTAVTDPSQIEALVDKQHKVYAGDGQRCSTADVLNIIGVQDIHYRPGEIERLHTDLRNLRPPSAEKIATRSESHAARETSGNAGPRPDTDDTEGVRGEESGSSEARLDYLSEQLLDTINSLEDDTFRHSPSTQSVVYRFLLSYPVSHWHEVPCDVSGIKTLSGKRSLLSSLMILFANHEGIRQCDCRYEVSVVPPAPGSDRRQSPVVRLRAVMCGFRLSADRTHPVVSSFLIPSEVTEVYVRVVSECQGALDSRAHSDVSSESSMSLVSLGQRSDMHLSHIPSLELGGAGRASIPVVLGNRQLGRVSLSDRVGQGYWISAGAYFDIV</sequence>
<feature type="compositionally biased region" description="Low complexity" evidence="1">
    <location>
        <begin position="35"/>
        <end position="51"/>
    </location>
</feature>
<gene>
    <name evidence="2" type="ORF">KIPB_000659</name>
</gene>
<feature type="region of interest" description="Disordered" evidence="1">
    <location>
        <begin position="1"/>
        <end position="89"/>
    </location>
</feature>
<feature type="region of interest" description="Disordered" evidence="1">
    <location>
        <begin position="4528"/>
        <end position="4566"/>
    </location>
</feature>
<evidence type="ECO:0000313" key="3">
    <source>
        <dbReference type="Proteomes" id="UP000265618"/>
    </source>
</evidence>
<evidence type="ECO:0000256" key="1">
    <source>
        <dbReference type="SAM" id="MobiDB-lite"/>
    </source>
</evidence>
<organism evidence="2 3">
    <name type="scientific">Kipferlia bialata</name>
    <dbReference type="NCBI Taxonomy" id="797122"/>
    <lineage>
        <taxon>Eukaryota</taxon>
        <taxon>Metamonada</taxon>
        <taxon>Carpediemonas-like organisms</taxon>
        <taxon>Kipferlia</taxon>
    </lineage>
</organism>
<evidence type="ECO:0000313" key="2">
    <source>
        <dbReference type="EMBL" id="GIQ79946.1"/>
    </source>
</evidence>
<feature type="compositionally biased region" description="Basic and acidic residues" evidence="1">
    <location>
        <begin position="4698"/>
        <end position="4715"/>
    </location>
</feature>
<dbReference type="Proteomes" id="UP000265618">
    <property type="component" value="Unassembled WGS sequence"/>
</dbReference>
<feature type="compositionally biased region" description="Low complexity" evidence="1">
    <location>
        <begin position="64"/>
        <end position="76"/>
    </location>
</feature>
<feature type="compositionally biased region" description="Basic and acidic residues" evidence="1">
    <location>
        <begin position="155"/>
        <end position="165"/>
    </location>
</feature>
<accession>A0A9K3GF70</accession>
<dbReference type="EMBL" id="BDIP01000081">
    <property type="protein sequence ID" value="GIQ79946.1"/>
    <property type="molecule type" value="Genomic_DNA"/>
</dbReference>
<feature type="region of interest" description="Disordered" evidence="1">
    <location>
        <begin position="4666"/>
        <end position="4715"/>
    </location>
</feature>
<protein>
    <submittedName>
        <fullName evidence="2">Uncharacterized protein</fullName>
    </submittedName>
</protein>
<feature type="compositionally biased region" description="Low complexity" evidence="1">
    <location>
        <begin position="4534"/>
        <end position="4559"/>
    </location>
</feature>
<feature type="compositionally biased region" description="Basic and acidic residues" evidence="1">
    <location>
        <begin position="175"/>
        <end position="195"/>
    </location>
</feature>
<feature type="region of interest" description="Disordered" evidence="1">
    <location>
        <begin position="246"/>
        <end position="304"/>
    </location>
</feature>
<feature type="compositionally biased region" description="Basic and acidic residues" evidence="1">
    <location>
        <begin position="4678"/>
        <end position="4688"/>
    </location>
</feature>
<feature type="compositionally biased region" description="Polar residues" evidence="1">
    <location>
        <begin position="199"/>
        <end position="214"/>
    </location>
</feature>
<proteinExistence type="predicted"/>
<feature type="region of interest" description="Disordered" evidence="1">
    <location>
        <begin position="143"/>
        <end position="229"/>
    </location>
</feature>
<comment type="caution">
    <text evidence="2">The sequence shown here is derived from an EMBL/GenBank/DDBJ whole genome shotgun (WGS) entry which is preliminary data.</text>
</comment>
<feature type="compositionally biased region" description="Low complexity" evidence="1">
    <location>
        <begin position="265"/>
        <end position="279"/>
    </location>
</feature>
<keyword evidence="3" id="KW-1185">Reference proteome</keyword>